<comment type="caution">
    <text evidence="7">Lacks conserved residue(s) required for the propagation of feature annotation.</text>
</comment>
<dbReference type="GO" id="GO:0008176">
    <property type="term" value="F:tRNA (guanine(46)-N7)-methyltransferase activity"/>
    <property type="evidence" value="ECO:0007669"/>
    <property type="project" value="UniProtKB-UniRule"/>
</dbReference>
<keyword evidence="10" id="KW-1185">Reference proteome</keyword>
<feature type="region of interest" description="Disordered" evidence="8">
    <location>
        <begin position="1"/>
        <end position="104"/>
    </location>
</feature>
<dbReference type="Pfam" id="PF02390">
    <property type="entry name" value="Methyltransf_4"/>
    <property type="match status" value="1"/>
</dbReference>
<feature type="compositionally biased region" description="Polar residues" evidence="8">
    <location>
        <begin position="61"/>
        <end position="70"/>
    </location>
</feature>
<evidence type="ECO:0000313" key="9">
    <source>
        <dbReference type="EMBL" id="OZG51141.1"/>
    </source>
</evidence>
<feature type="binding site" evidence="7">
    <location>
        <position position="279"/>
    </location>
    <ligand>
        <name>substrate</name>
    </ligand>
</feature>
<evidence type="ECO:0000256" key="2">
    <source>
        <dbReference type="ARBA" id="ARBA00003015"/>
    </source>
</evidence>
<dbReference type="AlphaFoldDB" id="A0A261EWB5"/>
<comment type="function">
    <text evidence="2 7">Catalyzes the formation of N(7)-methylguanine at position 46 (m7G46) in tRNA.</text>
</comment>
<feature type="compositionally biased region" description="Low complexity" evidence="8">
    <location>
        <begin position="35"/>
        <end position="46"/>
    </location>
</feature>
<dbReference type="EMBL" id="MWWQ01000009">
    <property type="protein sequence ID" value="OZG51141.1"/>
    <property type="molecule type" value="Genomic_DNA"/>
</dbReference>
<dbReference type="PROSITE" id="PS51625">
    <property type="entry name" value="SAM_MT_TRMB"/>
    <property type="match status" value="1"/>
</dbReference>
<feature type="compositionally biased region" description="Polar residues" evidence="8">
    <location>
        <begin position="12"/>
        <end position="25"/>
    </location>
</feature>
<dbReference type="EC" id="2.1.1.33" evidence="7"/>
<feature type="binding site" evidence="7">
    <location>
        <begin position="340"/>
        <end position="343"/>
    </location>
    <ligand>
        <name>substrate</name>
    </ligand>
</feature>
<dbReference type="InterPro" id="IPR055361">
    <property type="entry name" value="tRNA_methyltr_TrmB_bact"/>
</dbReference>
<name>A0A261EWB5_9BIFI</name>
<dbReference type="NCBIfam" id="TIGR00091">
    <property type="entry name" value="tRNA (guanosine(46)-N7)-methyltransferase TrmB"/>
    <property type="match status" value="1"/>
</dbReference>
<dbReference type="Proteomes" id="UP000216454">
    <property type="component" value="Unassembled WGS sequence"/>
</dbReference>
<dbReference type="GO" id="GO:0043527">
    <property type="term" value="C:tRNA methyltransferase complex"/>
    <property type="evidence" value="ECO:0007669"/>
    <property type="project" value="TreeGrafter"/>
</dbReference>
<dbReference type="SUPFAM" id="SSF53335">
    <property type="entry name" value="S-adenosyl-L-methionine-dependent methyltransferases"/>
    <property type="match status" value="1"/>
</dbReference>
<feature type="binding site" evidence="7">
    <location>
        <position position="169"/>
    </location>
    <ligand>
        <name>S-adenosyl-L-methionine</name>
        <dbReference type="ChEBI" id="CHEBI:59789"/>
    </ligand>
</feature>
<protein>
    <recommendedName>
        <fullName evidence="7">tRNA (guanine-N(7)-)-methyltransferase</fullName>
        <ecNumber evidence="7">2.1.1.33</ecNumber>
    </recommendedName>
    <alternativeName>
        <fullName evidence="7">tRNA (guanine(46)-N(7))-methyltransferase</fullName>
    </alternativeName>
    <alternativeName>
        <fullName evidence="7">tRNA(m7G46)-methyltransferase</fullName>
    </alternativeName>
</protein>
<comment type="catalytic activity">
    <reaction evidence="1 7">
        <text>guanosine(46) in tRNA + S-adenosyl-L-methionine = N(7)-methylguanosine(46) in tRNA + S-adenosyl-L-homocysteine</text>
        <dbReference type="Rhea" id="RHEA:42708"/>
        <dbReference type="Rhea" id="RHEA-COMP:10188"/>
        <dbReference type="Rhea" id="RHEA-COMP:10189"/>
        <dbReference type="ChEBI" id="CHEBI:57856"/>
        <dbReference type="ChEBI" id="CHEBI:59789"/>
        <dbReference type="ChEBI" id="CHEBI:74269"/>
        <dbReference type="ChEBI" id="CHEBI:74480"/>
        <dbReference type="EC" id="2.1.1.33"/>
    </reaction>
</comment>
<proteinExistence type="inferred from homology"/>
<dbReference type="HAMAP" id="MF_01057">
    <property type="entry name" value="tRNA_methyltr_TrmB"/>
    <property type="match status" value="1"/>
</dbReference>
<keyword evidence="3 7" id="KW-0489">Methyltransferase</keyword>
<dbReference type="InterPro" id="IPR003358">
    <property type="entry name" value="tRNA_(Gua-N-7)_MeTrfase_Trmb"/>
</dbReference>
<comment type="pathway">
    <text evidence="7">tRNA modification; N(7)-methylguanine-tRNA biosynthesis.</text>
</comment>
<dbReference type="Gene3D" id="3.40.50.150">
    <property type="entry name" value="Vaccinia Virus protein VP39"/>
    <property type="match status" value="1"/>
</dbReference>
<feature type="compositionally biased region" description="Acidic residues" evidence="8">
    <location>
        <begin position="78"/>
        <end position="88"/>
    </location>
</feature>
<dbReference type="InterPro" id="IPR029063">
    <property type="entry name" value="SAM-dependent_MTases_sf"/>
</dbReference>
<feature type="binding site" evidence="7">
    <location>
        <position position="221"/>
    </location>
    <ligand>
        <name>S-adenosyl-L-methionine</name>
        <dbReference type="ChEBI" id="CHEBI:59789"/>
    </ligand>
</feature>
<accession>A0A261EWB5</accession>
<dbReference type="UniPathway" id="UPA00989"/>
<feature type="binding site" evidence="7">
    <location>
        <position position="243"/>
    </location>
    <ligand>
        <name>S-adenosyl-L-methionine</name>
        <dbReference type="ChEBI" id="CHEBI:59789"/>
    </ligand>
</feature>
<dbReference type="PANTHER" id="PTHR23417">
    <property type="entry name" value="3-DEOXY-D-MANNO-OCTULOSONIC-ACID TRANSFERASE/TRNA GUANINE-N 7 - -METHYLTRANSFERASE"/>
    <property type="match status" value="1"/>
</dbReference>
<evidence type="ECO:0000256" key="5">
    <source>
        <dbReference type="ARBA" id="ARBA00022691"/>
    </source>
</evidence>
<comment type="similarity">
    <text evidence="7">Belongs to the class I-like SAM-binding methyltransferase superfamily. TrmB family.</text>
</comment>
<gene>
    <name evidence="7" type="primary">trmB</name>
    <name evidence="9" type="ORF">PSSU_1078</name>
</gene>
<evidence type="ECO:0000256" key="7">
    <source>
        <dbReference type="HAMAP-Rule" id="MF_01057"/>
    </source>
</evidence>
<dbReference type="PANTHER" id="PTHR23417:SF14">
    <property type="entry name" value="PENTACOTRIPEPTIDE-REPEAT REGION OF PRORP DOMAIN-CONTAINING PROTEIN"/>
    <property type="match status" value="1"/>
</dbReference>
<sequence>MTDEETAVETGTVKNTADSQTSEIVNPQVAAGTQDGDSAARGDSAAHVMLPPADAADSEADTNMGTEAGSNENANTDADTDTEADANMDSDTNTESAAIRSPRRRAVVSFVRRSSHLDGRLARAWEQCAPQYLLHLPNGGRDLGVDPAYRFTRAEVLRLWGSDRPLVVEIGTGQGENVIAAAQREPNRNFLALEVYDPGVAHTLLRAGKEGLFNLRVAQVNAPELLAVCEEGLLDEVWTFFPDPWPKMKHHKRRIVQPALAANVHRALKAGGVWRIATDIDDYALHVHEVMDGAPGFENVGSIEVSLPTQHVGKGDADRAAEFPHAMFRESERFAGRVLTNFEKKGLDAGRTIHDFTYRAV</sequence>
<organism evidence="9 10">
    <name type="scientific">Pseudoscardovia suis</name>
    <dbReference type="NCBI Taxonomy" id="987063"/>
    <lineage>
        <taxon>Bacteria</taxon>
        <taxon>Bacillati</taxon>
        <taxon>Actinomycetota</taxon>
        <taxon>Actinomycetes</taxon>
        <taxon>Bifidobacteriales</taxon>
        <taxon>Bifidobacteriaceae</taxon>
        <taxon>Pseudoscardovia</taxon>
    </lineage>
</organism>
<keyword evidence="6 7" id="KW-0819">tRNA processing</keyword>
<evidence type="ECO:0000256" key="3">
    <source>
        <dbReference type="ARBA" id="ARBA00022603"/>
    </source>
</evidence>
<evidence type="ECO:0000256" key="4">
    <source>
        <dbReference type="ARBA" id="ARBA00022679"/>
    </source>
</evidence>
<feature type="binding site" evidence="7">
    <location>
        <position position="194"/>
    </location>
    <ligand>
        <name>S-adenosyl-L-methionine</name>
        <dbReference type="ChEBI" id="CHEBI:59789"/>
    </ligand>
</feature>
<evidence type="ECO:0000256" key="6">
    <source>
        <dbReference type="ARBA" id="ARBA00022694"/>
    </source>
</evidence>
<evidence type="ECO:0000256" key="8">
    <source>
        <dbReference type="SAM" id="MobiDB-lite"/>
    </source>
</evidence>
<comment type="caution">
    <text evidence="9">The sequence shown here is derived from an EMBL/GenBank/DDBJ whole genome shotgun (WGS) entry which is preliminary data.</text>
</comment>
<keyword evidence="4 7" id="KW-0808">Transferase</keyword>
<keyword evidence="5 7" id="KW-0949">S-adenosyl-L-methionine</keyword>
<evidence type="ECO:0000256" key="1">
    <source>
        <dbReference type="ARBA" id="ARBA00000142"/>
    </source>
</evidence>
<reference evidence="9 10" key="1">
    <citation type="journal article" date="2017" name="BMC Genomics">
        <title>Comparative genomic and phylogenomic analyses of the Bifidobacteriaceae family.</title>
        <authorList>
            <person name="Lugli G.A."/>
            <person name="Milani C."/>
            <person name="Turroni F."/>
            <person name="Duranti S."/>
            <person name="Mancabelli L."/>
            <person name="Mangifesta M."/>
            <person name="Ferrario C."/>
            <person name="Modesto M."/>
            <person name="Mattarelli P."/>
            <person name="Jiri K."/>
            <person name="van Sinderen D."/>
            <person name="Ventura M."/>
        </authorList>
    </citation>
    <scope>NUCLEOTIDE SEQUENCE [LARGE SCALE GENOMIC DNA]</scope>
    <source>
        <strain evidence="9 10">DSM 24744</strain>
    </source>
</reference>
<feature type="binding site" evidence="7">
    <location>
        <position position="247"/>
    </location>
    <ligand>
        <name>substrate</name>
    </ligand>
</feature>
<evidence type="ECO:0000313" key="10">
    <source>
        <dbReference type="Proteomes" id="UP000216454"/>
    </source>
</evidence>